<comment type="caution">
    <text evidence="2">The sequence shown here is derived from an EMBL/GenBank/DDBJ whole genome shotgun (WGS) entry which is preliminary data.</text>
</comment>
<keyword evidence="3" id="KW-1185">Reference proteome</keyword>
<accession>A0A841TX94</accession>
<gene>
    <name evidence="2" type="ORF">H7B90_15505</name>
</gene>
<dbReference type="EMBL" id="JACJVR010000059">
    <property type="protein sequence ID" value="MBB6692815.1"/>
    <property type="molecule type" value="Genomic_DNA"/>
</dbReference>
<organism evidence="2 3">
    <name type="scientific">Cohnella xylanilytica</name>
    <dbReference type="NCBI Taxonomy" id="557555"/>
    <lineage>
        <taxon>Bacteria</taxon>
        <taxon>Bacillati</taxon>
        <taxon>Bacillota</taxon>
        <taxon>Bacilli</taxon>
        <taxon>Bacillales</taxon>
        <taxon>Paenibacillaceae</taxon>
        <taxon>Cohnella</taxon>
    </lineage>
</organism>
<sequence>MASIYERALGADFRKLHPRIQERFGFGSDDRIASVGCGVMERIRFSRLVSIPLYVGAKRHIMFPQGGENIPFTVENYAYVDRFGRETVTWVRKFKFPNAIRRFDATMIYSKRRERIVDYLGNKQHLAVDLQVSAAPNGGIRIRSGEQRFYEGLLQFRCPMKLSGIADVVEWFDDEADRYRITVEVNNPIVGTVFQYKGSFQARLVETPPGFIPMDVLPLREEKRE</sequence>
<evidence type="ECO:0000259" key="1">
    <source>
        <dbReference type="Pfam" id="PF13761"/>
    </source>
</evidence>
<evidence type="ECO:0000313" key="2">
    <source>
        <dbReference type="EMBL" id="MBB6692815.1"/>
    </source>
</evidence>
<dbReference type="RefSeq" id="WP_185136797.1">
    <property type="nucleotide sequence ID" value="NZ_JACJVR010000059.1"/>
</dbReference>
<name>A0A841TX94_9BACL</name>
<protein>
    <submittedName>
        <fullName evidence="2">DUF4166 domain-containing protein</fullName>
    </submittedName>
</protein>
<reference evidence="2 3" key="1">
    <citation type="submission" date="2020-08" db="EMBL/GenBank/DDBJ databases">
        <title>Cohnella phylogeny.</title>
        <authorList>
            <person name="Dunlap C."/>
        </authorList>
    </citation>
    <scope>NUCLEOTIDE SEQUENCE [LARGE SCALE GENOMIC DNA]</scope>
    <source>
        <strain evidence="2 3">DSM 25239</strain>
    </source>
</reference>
<proteinExistence type="predicted"/>
<dbReference type="Pfam" id="PF13761">
    <property type="entry name" value="DUF4166"/>
    <property type="match status" value="1"/>
</dbReference>
<evidence type="ECO:0000313" key="3">
    <source>
        <dbReference type="Proteomes" id="UP000553776"/>
    </source>
</evidence>
<dbReference type="AlphaFoldDB" id="A0A841TX94"/>
<dbReference type="Proteomes" id="UP000553776">
    <property type="component" value="Unassembled WGS sequence"/>
</dbReference>
<dbReference type="InterPro" id="IPR025311">
    <property type="entry name" value="DUF4166"/>
</dbReference>
<feature type="domain" description="DUF4166" evidence="1">
    <location>
        <begin position="16"/>
        <end position="200"/>
    </location>
</feature>